<proteinExistence type="inferred from homology"/>
<feature type="transmembrane region" description="Helical" evidence="7">
    <location>
        <begin position="28"/>
        <end position="52"/>
    </location>
</feature>
<evidence type="ECO:0000313" key="10">
    <source>
        <dbReference type="Proteomes" id="UP000823613"/>
    </source>
</evidence>
<organism evidence="9 10">
    <name type="scientific">Candidatus Onthovivens merdipullorum</name>
    <dbReference type="NCBI Taxonomy" id="2840889"/>
    <lineage>
        <taxon>Bacteria</taxon>
        <taxon>Bacillati</taxon>
        <taxon>Bacillota</taxon>
        <taxon>Bacilli</taxon>
        <taxon>Bacillales</taxon>
        <taxon>Candidatus Onthovivens</taxon>
    </lineage>
</organism>
<keyword evidence="5 7" id="KW-1133">Transmembrane helix</keyword>
<evidence type="ECO:0000256" key="4">
    <source>
        <dbReference type="ARBA" id="ARBA00022692"/>
    </source>
</evidence>
<dbReference type="EMBL" id="JADIMY010000105">
    <property type="protein sequence ID" value="MBO8427921.1"/>
    <property type="molecule type" value="Genomic_DNA"/>
</dbReference>
<evidence type="ECO:0000313" key="9">
    <source>
        <dbReference type="EMBL" id="MBO8427921.1"/>
    </source>
</evidence>
<reference evidence="9" key="1">
    <citation type="submission" date="2020-10" db="EMBL/GenBank/DDBJ databases">
        <authorList>
            <person name="Gilroy R."/>
        </authorList>
    </citation>
    <scope>NUCLEOTIDE SEQUENCE</scope>
    <source>
        <strain evidence="9">11159</strain>
    </source>
</reference>
<keyword evidence="3" id="KW-1003">Cell membrane</keyword>
<keyword evidence="4 7" id="KW-0812">Transmembrane</keyword>
<evidence type="ECO:0000256" key="1">
    <source>
        <dbReference type="ARBA" id="ARBA00004651"/>
    </source>
</evidence>
<feature type="transmembrane region" description="Helical" evidence="7">
    <location>
        <begin position="135"/>
        <end position="156"/>
    </location>
</feature>
<evidence type="ECO:0000256" key="2">
    <source>
        <dbReference type="ARBA" id="ARBA00022448"/>
    </source>
</evidence>
<dbReference type="CDD" id="cd06261">
    <property type="entry name" value="TM_PBP2"/>
    <property type="match status" value="1"/>
</dbReference>
<feature type="transmembrane region" description="Helical" evidence="7">
    <location>
        <begin position="100"/>
        <end position="123"/>
    </location>
</feature>
<feature type="domain" description="ABC transmembrane type-1" evidence="8">
    <location>
        <begin position="100"/>
        <end position="290"/>
    </location>
</feature>
<dbReference type="GO" id="GO:0055085">
    <property type="term" value="P:transmembrane transport"/>
    <property type="evidence" value="ECO:0007669"/>
    <property type="project" value="InterPro"/>
</dbReference>
<evidence type="ECO:0000256" key="5">
    <source>
        <dbReference type="ARBA" id="ARBA00022989"/>
    </source>
</evidence>
<dbReference type="Pfam" id="PF00528">
    <property type="entry name" value="BPD_transp_1"/>
    <property type="match status" value="1"/>
</dbReference>
<keyword evidence="6 7" id="KW-0472">Membrane</keyword>
<protein>
    <submittedName>
        <fullName evidence="9">Carbohydrate ABC transporter permease</fullName>
    </submittedName>
</protein>
<comment type="similarity">
    <text evidence="7">Belongs to the binding-protein-dependent transport system permease family.</text>
</comment>
<dbReference type="InterPro" id="IPR035906">
    <property type="entry name" value="MetI-like_sf"/>
</dbReference>
<dbReference type="PANTHER" id="PTHR43744">
    <property type="entry name" value="ABC TRANSPORTER PERMEASE PROTEIN MG189-RELATED-RELATED"/>
    <property type="match status" value="1"/>
</dbReference>
<dbReference type="PROSITE" id="PS50928">
    <property type="entry name" value="ABC_TM1"/>
    <property type="match status" value="1"/>
</dbReference>
<dbReference type="AlphaFoldDB" id="A0A9D9DK53"/>
<feature type="transmembrane region" description="Helical" evidence="7">
    <location>
        <begin position="168"/>
        <end position="190"/>
    </location>
</feature>
<evidence type="ECO:0000256" key="3">
    <source>
        <dbReference type="ARBA" id="ARBA00022475"/>
    </source>
</evidence>
<gene>
    <name evidence="9" type="ORF">IAC58_05220</name>
</gene>
<name>A0A9D9DK53_9BACL</name>
<comment type="caution">
    <text evidence="9">The sequence shown here is derived from an EMBL/GenBank/DDBJ whole genome shotgun (WGS) entry which is preliminary data.</text>
</comment>
<sequence length="305" mass="34301">MEKIENISQIERNKESKRKSKNYVYGSIKWIVFIIFIIYALSLLIPFIWMLLNTFKSNEEFNSGNIWGLPKQFYGLNFLEILQYEVVTVGGTTQTVFNMFLWSCLVTVTGTIISVGLSAIAAYVLSKYKFIGRGLIYGAAIFTMVVPIVGTLPSQVRMMEMLGLDDSFLGVLFLYSGCFGFNFIMLYSAFSSISWSYAEAANMDGAGRFKIFFKVMLPMCKGPIIACCILQAITLWNDYSTPYLFMPSHYTLAVGLNQLQTEFIGNGNYPMMFASVIFALIPVLILYACFQKKIIENTNAGGLKG</sequence>
<dbReference type="InterPro" id="IPR000515">
    <property type="entry name" value="MetI-like"/>
</dbReference>
<reference evidence="9" key="2">
    <citation type="journal article" date="2021" name="PeerJ">
        <title>Extensive microbial diversity within the chicken gut microbiome revealed by metagenomics and culture.</title>
        <authorList>
            <person name="Gilroy R."/>
            <person name="Ravi A."/>
            <person name="Getino M."/>
            <person name="Pursley I."/>
            <person name="Horton D.L."/>
            <person name="Alikhan N.F."/>
            <person name="Baker D."/>
            <person name="Gharbi K."/>
            <person name="Hall N."/>
            <person name="Watson M."/>
            <person name="Adriaenssens E.M."/>
            <person name="Foster-Nyarko E."/>
            <person name="Jarju S."/>
            <person name="Secka A."/>
            <person name="Antonio M."/>
            <person name="Oren A."/>
            <person name="Chaudhuri R.R."/>
            <person name="La Ragione R."/>
            <person name="Hildebrand F."/>
            <person name="Pallen M.J."/>
        </authorList>
    </citation>
    <scope>NUCLEOTIDE SEQUENCE</scope>
    <source>
        <strain evidence="9">11159</strain>
    </source>
</reference>
<accession>A0A9D9DK53</accession>
<dbReference type="Proteomes" id="UP000823613">
    <property type="component" value="Unassembled WGS sequence"/>
</dbReference>
<dbReference type="PANTHER" id="PTHR43744:SF8">
    <property type="entry name" value="SN-GLYCEROL-3-PHOSPHATE TRANSPORT SYSTEM PERMEASE PROTEIN UGPE"/>
    <property type="match status" value="1"/>
</dbReference>
<evidence type="ECO:0000259" key="8">
    <source>
        <dbReference type="PROSITE" id="PS50928"/>
    </source>
</evidence>
<evidence type="ECO:0000256" key="6">
    <source>
        <dbReference type="ARBA" id="ARBA00023136"/>
    </source>
</evidence>
<evidence type="ECO:0000256" key="7">
    <source>
        <dbReference type="RuleBase" id="RU363032"/>
    </source>
</evidence>
<keyword evidence="2 7" id="KW-0813">Transport</keyword>
<feature type="transmembrane region" description="Helical" evidence="7">
    <location>
        <begin position="211"/>
        <end position="236"/>
    </location>
</feature>
<dbReference type="Gene3D" id="1.10.3720.10">
    <property type="entry name" value="MetI-like"/>
    <property type="match status" value="1"/>
</dbReference>
<dbReference type="SUPFAM" id="SSF161098">
    <property type="entry name" value="MetI-like"/>
    <property type="match status" value="1"/>
</dbReference>
<feature type="transmembrane region" description="Helical" evidence="7">
    <location>
        <begin position="269"/>
        <end position="290"/>
    </location>
</feature>
<comment type="subcellular location">
    <subcellularLocation>
        <location evidence="1 7">Cell membrane</location>
        <topology evidence="1 7">Multi-pass membrane protein</topology>
    </subcellularLocation>
</comment>
<dbReference type="GO" id="GO:0005886">
    <property type="term" value="C:plasma membrane"/>
    <property type="evidence" value="ECO:0007669"/>
    <property type="project" value="UniProtKB-SubCell"/>
</dbReference>